<dbReference type="AlphaFoldDB" id="A0A9D4MBI2"/>
<evidence type="ECO:0000313" key="1">
    <source>
        <dbReference type="EMBL" id="KAH3874492.1"/>
    </source>
</evidence>
<accession>A0A9D4MBI2</accession>
<evidence type="ECO:0000313" key="2">
    <source>
        <dbReference type="Proteomes" id="UP000828390"/>
    </source>
</evidence>
<dbReference type="Proteomes" id="UP000828390">
    <property type="component" value="Unassembled WGS sequence"/>
</dbReference>
<protein>
    <submittedName>
        <fullName evidence="1">Uncharacterized protein</fullName>
    </submittedName>
</protein>
<gene>
    <name evidence="1" type="ORF">DPMN_037737</name>
</gene>
<comment type="caution">
    <text evidence="1">The sequence shown here is derived from an EMBL/GenBank/DDBJ whole genome shotgun (WGS) entry which is preliminary data.</text>
</comment>
<proteinExistence type="predicted"/>
<name>A0A9D4MBI2_DREPO</name>
<reference evidence="1" key="2">
    <citation type="submission" date="2020-11" db="EMBL/GenBank/DDBJ databases">
        <authorList>
            <person name="McCartney M.A."/>
            <person name="Auch B."/>
            <person name="Kono T."/>
            <person name="Mallez S."/>
            <person name="Becker A."/>
            <person name="Gohl D.M."/>
            <person name="Silverstein K.A.T."/>
            <person name="Koren S."/>
            <person name="Bechman K.B."/>
            <person name="Herman A."/>
            <person name="Abrahante J.E."/>
            <person name="Garbe J."/>
        </authorList>
    </citation>
    <scope>NUCLEOTIDE SEQUENCE</scope>
    <source>
        <strain evidence="1">Duluth1</strain>
        <tissue evidence="1">Whole animal</tissue>
    </source>
</reference>
<dbReference type="EMBL" id="JAIWYP010000002">
    <property type="protein sequence ID" value="KAH3874492.1"/>
    <property type="molecule type" value="Genomic_DNA"/>
</dbReference>
<sequence length="54" mass="6356">MLRANTHRQYTYLPGIDNTRLLRGLRHIKSRLDKSLMTALKTDRMRSHEGCSQD</sequence>
<organism evidence="1 2">
    <name type="scientific">Dreissena polymorpha</name>
    <name type="common">Zebra mussel</name>
    <name type="synonym">Mytilus polymorpha</name>
    <dbReference type="NCBI Taxonomy" id="45954"/>
    <lineage>
        <taxon>Eukaryota</taxon>
        <taxon>Metazoa</taxon>
        <taxon>Spiralia</taxon>
        <taxon>Lophotrochozoa</taxon>
        <taxon>Mollusca</taxon>
        <taxon>Bivalvia</taxon>
        <taxon>Autobranchia</taxon>
        <taxon>Heteroconchia</taxon>
        <taxon>Euheterodonta</taxon>
        <taxon>Imparidentia</taxon>
        <taxon>Neoheterodontei</taxon>
        <taxon>Myida</taxon>
        <taxon>Dreissenoidea</taxon>
        <taxon>Dreissenidae</taxon>
        <taxon>Dreissena</taxon>
    </lineage>
</organism>
<reference evidence="1" key="1">
    <citation type="journal article" date="2019" name="bioRxiv">
        <title>The Genome of the Zebra Mussel, Dreissena polymorpha: A Resource for Invasive Species Research.</title>
        <authorList>
            <person name="McCartney M.A."/>
            <person name="Auch B."/>
            <person name="Kono T."/>
            <person name="Mallez S."/>
            <person name="Zhang Y."/>
            <person name="Obille A."/>
            <person name="Becker A."/>
            <person name="Abrahante J.E."/>
            <person name="Garbe J."/>
            <person name="Badalamenti J.P."/>
            <person name="Herman A."/>
            <person name="Mangelson H."/>
            <person name="Liachko I."/>
            <person name="Sullivan S."/>
            <person name="Sone E.D."/>
            <person name="Koren S."/>
            <person name="Silverstein K.A.T."/>
            <person name="Beckman K.B."/>
            <person name="Gohl D.M."/>
        </authorList>
    </citation>
    <scope>NUCLEOTIDE SEQUENCE</scope>
    <source>
        <strain evidence="1">Duluth1</strain>
        <tissue evidence="1">Whole animal</tissue>
    </source>
</reference>
<keyword evidence="2" id="KW-1185">Reference proteome</keyword>